<dbReference type="PANTHER" id="PTHR43133">
    <property type="entry name" value="RNA POLYMERASE ECF-TYPE SIGMA FACTO"/>
    <property type="match status" value="1"/>
</dbReference>
<evidence type="ECO:0000256" key="1">
    <source>
        <dbReference type="ARBA" id="ARBA00010641"/>
    </source>
</evidence>
<dbReference type="RefSeq" id="WP_271931271.1">
    <property type="nucleotide sequence ID" value="NZ_JAQNDO010000002.1"/>
</dbReference>
<feature type="non-terminal residue" evidence="6">
    <location>
        <position position="203"/>
    </location>
</feature>
<name>A0ABT5F7I6_9BACT</name>
<dbReference type="Proteomes" id="UP001221411">
    <property type="component" value="Unassembled WGS sequence"/>
</dbReference>
<evidence type="ECO:0000256" key="5">
    <source>
        <dbReference type="ARBA" id="ARBA00023163"/>
    </source>
</evidence>
<dbReference type="InterPro" id="IPR039425">
    <property type="entry name" value="RNA_pol_sigma-70-like"/>
</dbReference>
<gene>
    <name evidence="6" type="ORF">POL67_52530</name>
</gene>
<evidence type="ECO:0000256" key="3">
    <source>
        <dbReference type="ARBA" id="ARBA00023082"/>
    </source>
</evidence>
<dbReference type="PANTHER" id="PTHR43133:SF8">
    <property type="entry name" value="RNA POLYMERASE SIGMA FACTOR HI_1459-RELATED"/>
    <property type="match status" value="1"/>
</dbReference>
<sequence length="203" mass="22457">MTTSGPSPDPPSASFEALFRAYAAELPRWFSRLRVPPCDVADASQEVWLELQEHPEQVPTSQGEARLALFTVAARIAQRFRRRAALDASRRHPTTEPEHLAAAESLDDRMSAALTLLDAFVALDEFTRRLVIASKVLGHTDAEIARAVGLTEASVQARIWRTCTQLATKRDEHKRNKRRGALLLPGELVIDPEIRAAMAAILS</sequence>
<keyword evidence="4" id="KW-0238">DNA-binding</keyword>
<accession>A0ABT5F7I6</accession>
<evidence type="ECO:0000256" key="2">
    <source>
        <dbReference type="ARBA" id="ARBA00023015"/>
    </source>
</evidence>
<dbReference type="SUPFAM" id="SSF88946">
    <property type="entry name" value="Sigma2 domain of RNA polymerase sigma factors"/>
    <property type="match status" value="1"/>
</dbReference>
<evidence type="ECO:0000256" key="4">
    <source>
        <dbReference type="ARBA" id="ARBA00023125"/>
    </source>
</evidence>
<evidence type="ECO:0000313" key="6">
    <source>
        <dbReference type="EMBL" id="MDC0750060.1"/>
    </source>
</evidence>
<evidence type="ECO:0000313" key="7">
    <source>
        <dbReference type="Proteomes" id="UP001221411"/>
    </source>
</evidence>
<comment type="similarity">
    <text evidence="1">Belongs to the sigma-70 factor family. ECF subfamily.</text>
</comment>
<dbReference type="Gene3D" id="1.10.1740.10">
    <property type="match status" value="1"/>
</dbReference>
<keyword evidence="7" id="KW-1185">Reference proteome</keyword>
<dbReference type="SUPFAM" id="SSF88659">
    <property type="entry name" value="Sigma3 and sigma4 domains of RNA polymerase sigma factors"/>
    <property type="match status" value="1"/>
</dbReference>
<protein>
    <submittedName>
        <fullName evidence="6">Sigma-70 family RNA polymerase sigma factor</fullName>
    </submittedName>
</protein>
<dbReference type="InterPro" id="IPR036388">
    <property type="entry name" value="WH-like_DNA-bd_sf"/>
</dbReference>
<dbReference type="EMBL" id="JAQNDO010000002">
    <property type="protein sequence ID" value="MDC0750060.1"/>
    <property type="molecule type" value="Genomic_DNA"/>
</dbReference>
<keyword evidence="5" id="KW-0804">Transcription</keyword>
<proteinExistence type="inferred from homology"/>
<dbReference type="Gene3D" id="1.10.10.10">
    <property type="entry name" value="Winged helix-like DNA-binding domain superfamily/Winged helix DNA-binding domain"/>
    <property type="match status" value="1"/>
</dbReference>
<reference evidence="6 7" key="1">
    <citation type="submission" date="2022-11" db="EMBL/GenBank/DDBJ databases">
        <title>Minimal conservation of predation-associated metabolite biosynthetic gene clusters underscores biosynthetic potential of Myxococcota including descriptions for ten novel species: Archangium lansinium sp. nov., Myxococcus landrumus sp. nov., Nannocystis bai.</title>
        <authorList>
            <person name="Ahearne A."/>
            <person name="Stevens C."/>
            <person name="Dowd S."/>
        </authorList>
    </citation>
    <scope>NUCLEOTIDE SEQUENCE [LARGE SCALE GENOMIC DNA]</scope>
    <source>
        <strain evidence="6 7">RJM3</strain>
    </source>
</reference>
<keyword evidence="2" id="KW-0805">Transcription regulation</keyword>
<comment type="caution">
    <text evidence="6">The sequence shown here is derived from an EMBL/GenBank/DDBJ whole genome shotgun (WGS) entry which is preliminary data.</text>
</comment>
<organism evidence="6 7">
    <name type="scientific">Polyangium mundeleinium</name>
    <dbReference type="NCBI Taxonomy" id="2995306"/>
    <lineage>
        <taxon>Bacteria</taxon>
        <taxon>Pseudomonadati</taxon>
        <taxon>Myxococcota</taxon>
        <taxon>Polyangia</taxon>
        <taxon>Polyangiales</taxon>
        <taxon>Polyangiaceae</taxon>
        <taxon>Polyangium</taxon>
    </lineage>
</organism>
<dbReference type="InterPro" id="IPR013324">
    <property type="entry name" value="RNA_pol_sigma_r3/r4-like"/>
</dbReference>
<keyword evidence="3" id="KW-0731">Sigma factor</keyword>
<dbReference type="InterPro" id="IPR013325">
    <property type="entry name" value="RNA_pol_sigma_r2"/>
</dbReference>